<accession>A0A139AEL9</accession>
<dbReference type="Proteomes" id="UP000070544">
    <property type="component" value="Unassembled WGS sequence"/>
</dbReference>
<gene>
    <name evidence="1" type="ORF">M427DRAFT_44843</name>
</gene>
<keyword evidence="2" id="KW-1185">Reference proteome</keyword>
<dbReference type="AlphaFoldDB" id="A0A139AEL9"/>
<protein>
    <submittedName>
        <fullName evidence="1">Uncharacterized protein</fullName>
    </submittedName>
</protein>
<sequence length="194" mass="20799">MSAIKTTEIEIGKLLKKKILDVIQDTSFATEIKVAMMKHIESKLAYEVAESLKTPAATQLIKYLTTLNPGYSELINSIAKFLSGSGSGGAGLKSLSIGQSGENLQGDKATFENSMKMVSSMLGDAANNPIFKVACGIVNNGASKESFDSGNIDVVQMMKLAQEEFHKKVNNKEIDVKALADETQEAVQSFGVQS</sequence>
<name>A0A139AEL9_GONPJ</name>
<proteinExistence type="predicted"/>
<organism evidence="1 2">
    <name type="scientific">Gonapodya prolifera (strain JEL478)</name>
    <name type="common">Monoblepharis prolifera</name>
    <dbReference type="NCBI Taxonomy" id="1344416"/>
    <lineage>
        <taxon>Eukaryota</taxon>
        <taxon>Fungi</taxon>
        <taxon>Fungi incertae sedis</taxon>
        <taxon>Chytridiomycota</taxon>
        <taxon>Chytridiomycota incertae sedis</taxon>
        <taxon>Monoblepharidomycetes</taxon>
        <taxon>Monoblepharidales</taxon>
        <taxon>Gonapodyaceae</taxon>
        <taxon>Gonapodya</taxon>
    </lineage>
</organism>
<evidence type="ECO:0000313" key="1">
    <source>
        <dbReference type="EMBL" id="KXS14885.1"/>
    </source>
</evidence>
<reference evidence="1 2" key="1">
    <citation type="journal article" date="2015" name="Genome Biol. Evol.">
        <title>Phylogenomic analyses indicate that early fungi evolved digesting cell walls of algal ancestors of land plants.</title>
        <authorList>
            <person name="Chang Y."/>
            <person name="Wang S."/>
            <person name="Sekimoto S."/>
            <person name="Aerts A.L."/>
            <person name="Choi C."/>
            <person name="Clum A."/>
            <person name="LaButti K.M."/>
            <person name="Lindquist E.A."/>
            <person name="Yee Ngan C."/>
            <person name="Ohm R.A."/>
            <person name="Salamov A.A."/>
            <person name="Grigoriev I.V."/>
            <person name="Spatafora J.W."/>
            <person name="Berbee M.L."/>
        </authorList>
    </citation>
    <scope>NUCLEOTIDE SEQUENCE [LARGE SCALE GENOMIC DNA]</scope>
    <source>
        <strain evidence="1 2">JEL478</strain>
    </source>
</reference>
<dbReference type="EMBL" id="KQ965766">
    <property type="protein sequence ID" value="KXS14885.1"/>
    <property type="molecule type" value="Genomic_DNA"/>
</dbReference>
<dbReference type="OrthoDB" id="10633795at2759"/>
<evidence type="ECO:0000313" key="2">
    <source>
        <dbReference type="Proteomes" id="UP000070544"/>
    </source>
</evidence>